<dbReference type="PATRIC" id="fig|665952.3.peg.2993"/>
<proteinExistence type="predicted"/>
<name>G9QPA4_9BACI</name>
<organism evidence="2 3">
    <name type="scientific">Bacillus smithii 7_3_47FAA</name>
    <dbReference type="NCBI Taxonomy" id="665952"/>
    <lineage>
        <taxon>Bacteria</taxon>
        <taxon>Bacillati</taxon>
        <taxon>Bacillota</taxon>
        <taxon>Bacilli</taxon>
        <taxon>Bacillales</taxon>
        <taxon>Bacillaceae</taxon>
        <taxon>Bacillus</taxon>
    </lineage>
</organism>
<dbReference type="RefSeq" id="WP_003355186.1">
    <property type="nucleotide sequence ID" value="NZ_JH414764.1"/>
</dbReference>
<dbReference type="HOGENOM" id="CLU_163198_1_0_9"/>
<reference evidence="2 3" key="1">
    <citation type="submission" date="2011-09" db="EMBL/GenBank/DDBJ databases">
        <title>The Genome Sequence of Bacillus smithii 7_3_47FAA.</title>
        <authorList>
            <consortium name="The Broad Institute Genome Sequencing Platform"/>
            <person name="Earl A."/>
            <person name="Ward D."/>
            <person name="Feldgarden M."/>
            <person name="Gevers D."/>
            <person name="Daigneault M."/>
            <person name="Strauss J."/>
            <person name="Allen-Vercoe E."/>
            <person name="Young S.K."/>
            <person name="Zeng Q."/>
            <person name="Gargeya S."/>
            <person name="Fitzgerald M."/>
            <person name="Haas B."/>
            <person name="Abouelleil A."/>
            <person name="Alvarado L."/>
            <person name="Arachchi H.M."/>
            <person name="Berlin A."/>
            <person name="Brown A."/>
            <person name="Chapman S.B."/>
            <person name="Chen Z."/>
            <person name="Dunbar C."/>
            <person name="Freedman E."/>
            <person name="Gearin G."/>
            <person name="Goldberg J."/>
            <person name="Griggs A."/>
            <person name="Gujja S."/>
            <person name="Heiman D."/>
            <person name="Howarth C."/>
            <person name="Larson L."/>
            <person name="Lui A."/>
            <person name="MacDonald P.J.P."/>
            <person name="Montmayeur A."/>
            <person name="Murphy C."/>
            <person name="Neiman D."/>
            <person name="Pearson M."/>
            <person name="Priest M."/>
            <person name="Roberts A."/>
            <person name="Saif S."/>
            <person name="Shea T."/>
            <person name="Shenoy N."/>
            <person name="Sisk P."/>
            <person name="Stolte C."/>
            <person name="Sykes S."/>
            <person name="Wortman J."/>
            <person name="Nusbaum C."/>
            <person name="Birren B."/>
        </authorList>
    </citation>
    <scope>NUCLEOTIDE SEQUENCE [LARGE SCALE GENOMIC DNA]</scope>
    <source>
        <strain evidence="2 3">7_3_47FAA</strain>
    </source>
</reference>
<accession>G9QPA4</accession>
<protein>
    <recommendedName>
        <fullName evidence="1">Protein CotJB domain-containing protein</fullName>
    </recommendedName>
</protein>
<dbReference type="EMBL" id="ACWF01000154">
    <property type="protein sequence ID" value="EHL73897.1"/>
    <property type="molecule type" value="Genomic_DNA"/>
</dbReference>
<dbReference type="Proteomes" id="UP000011747">
    <property type="component" value="Unassembled WGS sequence"/>
</dbReference>
<dbReference type="GeneID" id="87582139"/>
<evidence type="ECO:0000313" key="3">
    <source>
        <dbReference type="Proteomes" id="UP000011747"/>
    </source>
</evidence>
<evidence type="ECO:0000259" key="1">
    <source>
        <dbReference type="Pfam" id="PF12652"/>
    </source>
</evidence>
<dbReference type="AlphaFoldDB" id="G9QPA4"/>
<gene>
    <name evidence="2" type="ORF">HMPREF1015_00121</name>
</gene>
<dbReference type="InterPro" id="IPR016571">
    <property type="entry name" value="Spore_coat_assembly_CotJB"/>
</dbReference>
<feature type="domain" description="Protein CotJB" evidence="1">
    <location>
        <begin position="11"/>
        <end position="84"/>
    </location>
</feature>
<sequence length="85" mass="10300">MKKPPNYYKDLEDLQAIDFAILELALYLDTHPDDYDAVLQYNWLIKQRKQVKKAFELQHGSLTSFGYSYARYPWDWKEAPWPWQV</sequence>
<dbReference type="PIRSF" id="PIRSF010606">
    <property type="entry name" value="Spore_coat_CotJB"/>
    <property type="match status" value="1"/>
</dbReference>
<dbReference type="Pfam" id="PF12652">
    <property type="entry name" value="CotJB"/>
    <property type="match status" value="1"/>
</dbReference>
<keyword evidence="3" id="KW-1185">Reference proteome</keyword>
<comment type="caution">
    <text evidence="2">The sequence shown here is derived from an EMBL/GenBank/DDBJ whole genome shotgun (WGS) entry which is preliminary data.</text>
</comment>
<dbReference type="InterPro" id="IPR024207">
    <property type="entry name" value="CotJB_dom"/>
</dbReference>
<evidence type="ECO:0000313" key="2">
    <source>
        <dbReference type="EMBL" id="EHL73897.1"/>
    </source>
</evidence>